<evidence type="ECO:0000313" key="1">
    <source>
        <dbReference type="EMBL" id="MBW6398699.1"/>
    </source>
</evidence>
<name>A0ABS7A8V8_9PROT</name>
<keyword evidence="2" id="KW-1185">Reference proteome</keyword>
<evidence type="ECO:0008006" key="3">
    <source>
        <dbReference type="Google" id="ProtNLM"/>
    </source>
</evidence>
<organism evidence="1 2">
    <name type="scientific">Roseomonas alba</name>
    <dbReference type="NCBI Taxonomy" id="2846776"/>
    <lineage>
        <taxon>Bacteria</taxon>
        <taxon>Pseudomonadati</taxon>
        <taxon>Pseudomonadota</taxon>
        <taxon>Alphaproteobacteria</taxon>
        <taxon>Acetobacterales</taxon>
        <taxon>Roseomonadaceae</taxon>
        <taxon>Roseomonas</taxon>
    </lineage>
</organism>
<dbReference type="EMBL" id="JAHYBZ010000004">
    <property type="protein sequence ID" value="MBW6398699.1"/>
    <property type="molecule type" value="Genomic_DNA"/>
</dbReference>
<dbReference type="Proteomes" id="UP001196565">
    <property type="component" value="Unassembled WGS sequence"/>
</dbReference>
<gene>
    <name evidence="1" type="ORF">KPL78_12620</name>
</gene>
<proteinExistence type="predicted"/>
<evidence type="ECO:0000313" key="2">
    <source>
        <dbReference type="Proteomes" id="UP001196565"/>
    </source>
</evidence>
<dbReference type="RefSeq" id="WP_219763311.1">
    <property type="nucleotide sequence ID" value="NZ_JAHYBZ010000004.1"/>
</dbReference>
<protein>
    <recommendedName>
        <fullName evidence="3">Lipoprotein</fullName>
    </recommendedName>
</protein>
<sequence length="200" mass="22145">MTRLASLALACLLAACGVPDVTDLRLDGLSPPHIARITPYFSSPRPSDFRPAIIVELSSASNLRILAIDHASAAYVYIVTCRGRTHIPDSERNVDFVVDGRLRDTLGVVDDSLQPRAAWPQPIDGRYRYTVAINLRQQGREERSEGRVTFSRAELELMRDPVDLCLWIDTSNFGPRWRSNTVVIPAAAIRAAVNAAQPPR</sequence>
<dbReference type="PROSITE" id="PS51257">
    <property type="entry name" value="PROKAR_LIPOPROTEIN"/>
    <property type="match status" value="1"/>
</dbReference>
<accession>A0ABS7A8V8</accession>
<comment type="caution">
    <text evidence="1">The sequence shown here is derived from an EMBL/GenBank/DDBJ whole genome shotgun (WGS) entry which is preliminary data.</text>
</comment>
<reference evidence="1 2" key="1">
    <citation type="submission" date="2021-07" db="EMBL/GenBank/DDBJ databases">
        <authorList>
            <person name="So Y."/>
        </authorList>
    </citation>
    <scope>NUCLEOTIDE SEQUENCE [LARGE SCALE GENOMIC DNA]</scope>
    <source>
        <strain evidence="1 2">HJA6</strain>
    </source>
</reference>